<protein>
    <submittedName>
        <fullName evidence="4">Uncharacterized protein</fullName>
    </submittedName>
</protein>
<keyword evidence="1" id="KW-0245">EGF-like domain</keyword>
<comment type="caution">
    <text evidence="4">The sequence shown here is derived from an EMBL/GenBank/DDBJ whole genome shotgun (WGS) entry which is preliminary data.</text>
</comment>
<dbReference type="EMBL" id="CAVLGL010000086">
    <property type="protein sequence ID" value="CAK1590810.1"/>
    <property type="molecule type" value="Genomic_DNA"/>
</dbReference>
<evidence type="ECO:0000256" key="2">
    <source>
        <dbReference type="ARBA" id="ARBA00022737"/>
    </source>
</evidence>
<evidence type="ECO:0000313" key="5">
    <source>
        <dbReference type="Proteomes" id="UP001314205"/>
    </source>
</evidence>
<dbReference type="Gene3D" id="2.120.10.30">
    <property type="entry name" value="TolB, C-terminal domain"/>
    <property type="match status" value="2"/>
</dbReference>
<dbReference type="SMART" id="SM00135">
    <property type="entry name" value="LY"/>
    <property type="match status" value="3"/>
</dbReference>
<sequence>MSLSAGARPVALEVWAGRALWADADGTLRACDAPACRRPRVLRNNTEGVVSLRVWDAEQQRGGAGAGAGACALRAGAARCQHLCVSVARDASECVCAAGYERQGTRCTPIDEILIYPLDSDIQGIHLNATSDNPEPNLLPPIPSLSMATAIDYYAEGEWVYWVDGERECVSRARRDGSAAQQLAAGGDADAQAGAAPAAPAALALDWRARNLYWAEPRRALLLVARLDGQHAYVLLDTDPFAISSLAIDPDRGWLFMSGGGWVQRARPDGSQRALLYNGSAVADIALDLQVTVQHYTPAHCH</sequence>
<dbReference type="PROSITE" id="PS51120">
    <property type="entry name" value="LDLRB"/>
    <property type="match status" value="1"/>
</dbReference>
<keyword evidence="2" id="KW-0677">Repeat</keyword>
<reference evidence="4 5" key="1">
    <citation type="submission" date="2023-11" db="EMBL/GenBank/DDBJ databases">
        <authorList>
            <person name="Hedman E."/>
            <person name="Englund M."/>
            <person name="Stromberg M."/>
            <person name="Nyberg Akerstrom W."/>
            <person name="Nylinder S."/>
            <person name="Jareborg N."/>
            <person name="Kallberg Y."/>
            <person name="Kronander E."/>
        </authorList>
    </citation>
    <scope>NUCLEOTIDE SEQUENCE [LARGE SCALE GENOMIC DNA]</scope>
</reference>
<dbReference type="InterPro" id="IPR050778">
    <property type="entry name" value="Cueball_EGF_LRP_Nidogen"/>
</dbReference>
<proteinExistence type="predicted"/>
<dbReference type="SUPFAM" id="SSF63825">
    <property type="entry name" value="YWTD domain"/>
    <property type="match status" value="1"/>
</dbReference>
<dbReference type="PANTHER" id="PTHR46513">
    <property type="entry name" value="VITELLOGENIN RECEPTOR-LIKE PROTEIN-RELATED-RELATED"/>
    <property type="match status" value="1"/>
</dbReference>
<dbReference type="InterPro" id="IPR000033">
    <property type="entry name" value="LDLR_classB_rpt"/>
</dbReference>
<organism evidence="4 5">
    <name type="scientific">Parnassius mnemosyne</name>
    <name type="common">clouded apollo</name>
    <dbReference type="NCBI Taxonomy" id="213953"/>
    <lineage>
        <taxon>Eukaryota</taxon>
        <taxon>Metazoa</taxon>
        <taxon>Ecdysozoa</taxon>
        <taxon>Arthropoda</taxon>
        <taxon>Hexapoda</taxon>
        <taxon>Insecta</taxon>
        <taxon>Pterygota</taxon>
        <taxon>Neoptera</taxon>
        <taxon>Endopterygota</taxon>
        <taxon>Lepidoptera</taxon>
        <taxon>Glossata</taxon>
        <taxon>Ditrysia</taxon>
        <taxon>Papilionoidea</taxon>
        <taxon>Papilionidae</taxon>
        <taxon>Parnassiinae</taxon>
        <taxon>Parnassini</taxon>
        <taxon>Parnassius</taxon>
        <taxon>Driopa</taxon>
    </lineage>
</organism>
<dbReference type="Proteomes" id="UP001314205">
    <property type="component" value="Unassembled WGS sequence"/>
</dbReference>
<evidence type="ECO:0000256" key="3">
    <source>
        <dbReference type="PROSITE-ProRule" id="PRU00461"/>
    </source>
</evidence>
<evidence type="ECO:0000256" key="1">
    <source>
        <dbReference type="ARBA" id="ARBA00022536"/>
    </source>
</evidence>
<keyword evidence="5" id="KW-1185">Reference proteome</keyword>
<dbReference type="SUPFAM" id="SSF57196">
    <property type="entry name" value="EGF/Laminin"/>
    <property type="match status" value="1"/>
</dbReference>
<accession>A0AAV1L5Y3</accession>
<gene>
    <name evidence="4" type="ORF">PARMNEM_LOCUS11123</name>
</gene>
<name>A0AAV1L5Y3_9NEOP</name>
<dbReference type="AlphaFoldDB" id="A0AAV1L5Y3"/>
<feature type="repeat" description="LDL-receptor class B" evidence="3">
    <location>
        <begin position="210"/>
        <end position="252"/>
    </location>
</feature>
<dbReference type="InterPro" id="IPR011042">
    <property type="entry name" value="6-blade_b-propeller_TolB-like"/>
</dbReference>
<evidence type="ECO:0000313" key="4">
    <source>
        <dbReference type="EMBL" id="CAK1590810.1"/>
    </source>
</evidence>